<dbReference type="AlphaFoldDB" id="A0AAV6MIU8"/>
<accession>A0AAV6MIU8</accession>
<gene>
    <name evidence="2" type="ORF">SDJN03_21584</name>
</gene>
<evidence type="ECO:0000256" key="1">
    <source>
        <dbReference type="SAM" id="Phobius"/>
    </source>
</evidence>
<keyword evidence="3" id="KW-1185">Reference proteome</keyword>
<proteinExistence type="predicted"/>
<feature type="transmembrane region" description="Helical" evidence="1">
    <location>
        <begin position="87"/>
        <end position="108"/>
    </location>
</feature>
<protein>
    <submittedName>
        <fullName evidence="2">Uncharacterized protein</fullName>
    </submittedName>
</protein>
<keyword evidence="1" id="KW-0812">Transmembrane</keyword>
<name>A0AAV6MIU8_9ROSI</name>
<organism evidence="2 3">
    <name type="scientific">Cucurbita argyrosperma subsp. sororia</name>
    <dbReference type="NCBI Taxonomy" id="37648"/>
    <lineage>
        <taxon>Eukaryota</taxon>
        <taxon>Viridiplantae</taxon>
        <taxon>Streptophyta</taxon>
        <taxon>Embryophyta</taxon>
        <taxon>Tracheophyta</taxon>
        <taxon>Spermatophyta</taxon>
        <taxon>Magnoliopsida</taxon>
        <taxon>eudicotyledons</taxon>
        <taxon>Gunneridae</taxon>
        <taxon>Pentapetalae</taxon>
        <taxon>rosids</taxon>
        <taxon>fabids</taxon>
        <taxon>Cucurbitales</taxon>
        <taxon>Cucurbitaceae</taxon>
        <taxon>Cucurbiteae</taxon>
        <taxon>Cucurbita</taxon>
    </lineage>
</organism>
<dbReference type="Proteomes" id="UP000685013">
    <property type="component" value="Chromosome 14"/>
</dbReference>
<sequence>MLILYEDTATMVQTQPPWFRHSHHGSDTATMVVGRDREQRSANDRADCWKAGSGTAAWSRCWSQRLVVSHDGADGCGSEEDGAGDLLHLHCDLLGFFSFVFGFGFGFVRRYPVKNSTRRITEKRLRFGNCCLRK</sequence>
<reference evidence="2 3" key="1">
    <citation type="journal article" date="2021" name="Hortic Res">
        <title>The domestication of Cucurbita argyrosperma as revealed by the genome of its wild relative.</title>
        <authorList>
            <person name="Barrera-Redondo J."/>
            <person name="Sanchez-de la Vega G."/>
            <person name="Aguirre-Liguori J.A."/>
            <person name="Castellanos-Morales G."/>
            <person name="Gutierrez-Guerrero Y.T."/>
            <person name="Aguirre-Dugua X."/>
            <person name="Aguirre-Planter E."/>
            <person name="Tenaillon M.I."/>
            <person name="Lira-Saade R."/>
            <person name="Eguiarte L.E."/>
        </authorList>
    </citation>
    <scope>NUCLEOTIDE SEQUENCE [LARGE SCALE GENOMIC DNA]</scope>
    <source>
        <strain evidence="2">JBR-2021</strain>
    </source>
</reference>
<keyword evidence="1" id="KW-1133">Transmembrane helix</keyword>
<evidence type="ECO:0000313" key="3">
    <source>
        <dbReference type="Proteomes" id="UP000685013"/>
    </source>
</evidence>
<dbReference type="EMBL" id="JAGKQH010000014">
    <property type="protein sequence ID" value="KAG6581582.1"/>
    <property type="molecule type" value="Genomic_DNA"/>
</dbReference>
<comment type="caution">
    <text evidence="2">The sequence shown here is derived from an EMBL/GenBank/DDBJ whole genome shotgun (WGS) entry which is preliminary data.</text>
</comment>
<keyword evidence="1" id="KW-0472">Membrane</keyword>
<evidence type="ECO:0000313" key="2">
    <source>
        <dbReference type="EMBL" id="KAG6581582.1"/>
    </source>
</evidence>
<feature type="non-terminal residue" evidence="2">
    <location>
        <position position="1"/>
    </location>
</feature>